<dbReference type="Pfam" id="PF07012">
    <property type="entry name" value="Curlin_rpt"/>
    <property type="match status" value="3"/>
</dbReference>
<comment type="caution">
    <text evidence="4">The sequence shown here is derived from an EMBL/GenBank/DDBJ whole genome shotgun (WGS) entry which is preliminary data.</text>
</comment>
<evidence type="ECO:0000256" key="2">
    <source>
        <dbReference type="ARBA" id="ARBA00022729"/>
    </source>
</evidence>
<dbReference type="RefSeq" id="WP_381527122.1">
    <property type="nucleotide sequence ID" value="NZ_JBHULN010000022.1"/>
</dbReference>
<keyword evidence="2" id="KW-0732">Signal</keyword>
<feature type="region of interest" description="Disordered" evidence="3">
    <location>
        <begin position="258"/>
        <end position="280"/>
    </location>
</feature>
<dbReference type="InterPro" id="IPR009742">
    <property type="entry name" value="Curlin_rpt"/>
</dbReference>
<accession>A0ABW5MA92</accession>
<organism evidence="4 5">
    <name type="scientific">Spirosoma soli</name>
    <dbReference type="NCBI Taxonomy" id="1770529"/>
    <lineage>
        <taxon>Bacteria</taxon>
        <taxon>Pseudomonadati</taxon>
        <taxon>Bacteroidota</taxon>
        <taxon>Cytophagia</taxon>
        <taxon>Cytophagales</taxon>
        <taxon>Cytophagaceae</taxon>
        <taxon>Spirosoma</taxon>
    </lineage>
</organism>
<feature type="compositionally biased region" description="Polar residues" evidence="3">
    <location>
        <begin position="9"/>
        <end position="37"/>
    </location>
</feature>
<evidence type="ECO:0000313" key="5">
    <source>
        <dbReference type="Proteomes" id="UP001597469"/>
    </source>
</evidence>
<feature type="region of interest" description="Disordered" evidence="3">
    <location>
        <begin position="45"/>
        <end position="64"/>
    </location>
</feature>
<dbReference type="EMBL" id="JBHULN010000022">
    <property type="protein sequence ID" value="MFD2573942.1"/>
    <property type="molecule type" value="Genomic_DNA"/>
</dbReference>
<sequence length="331" mass="33940">MAAGDPAGNNPSQNSKNTSTINQTGDGSGGNTANVTQVGTSNATANQIGHNNTADIDQQNNGGRSGIGFENDAIINQGVGGAAQDNYARILQKGHTNDGTVNQTGSSHEAYIDQQSALRDGQATITQSGQNHLASIVQNGSTVGESSPGAMDNGNYGPNTATITQSGTDQIGYVTQLTDGNTATVEQSGLSNEAYVNQGTAGETPGTAGDHKALVQQFGTDDYVSINQTGRANEVKTYQTEYDNRIVVTQSNGLNKAAMSQQDGNSNRANITQSGNNNTVQGLSDEYARQSGNGNQFTSNQTGGFGVIQLGQTGTNNIANVTQAGGGTLVP</sequence>
<comment type="similarity">
    <text evidence="1">Belongs to the CsgA/CsgB family.</text>
</comment>
<keyword evidence="5" id="KW-1185">Reference proteome</keyword>
<feature type="region of interest" description="Disordered" evidence="3">
    <location>
        <begin position="1"/>
        <end position="37"/>
    </location>
</feature>
<protein>
    <recommendedName>
        <fullName evidence="6">Curlin associated repeat-containing protein</fullName>
    </recommendedName>
</protein>
<dbReference type="Proteomes" id="UP001597469">
    <property type="component" value="Unassembled WGS sequence"/>
</dbReference>
<proteinExistence type="inferred from homology"/>
<feature type="region of interest" description="Disordered" evidence="3">
    <location>
        <begin position="140"/>
        <end position="163"/>
    </location>
</feature>
<evidence type="ECO:0000313" key="4">
    <source>
        <dbReference type="EMBL" id="MFD2573942.1"/>
    </source>
</evidence>
<evidence type="ECO:0000256" key="3">
    <source>
        <dbReference type="SAM" id="MobiDB-lite"/>
    </source>
</evidence>
<name>A0ABW5MA92_9BACT</name>
<evidence type="ECO:0008006" key="6">
    <source>
        <dbReference type="Google" id="ProtNLM"/>
    </source>
</evidence>
<evidence type="ECO:0000256" key="1">
    <source>
        <dbReference type="ARBA" id="ARBA00009766"/>
    </source>
</evidence>
<gene>
    <name evidence="4" type="ORF">ACFSUS_25115</name>
</gene>
<feature type="compositionally biased region" description="Polar residues" evidence="3">
    <location>
        <begin position="45"/>
        <end position="62"/>
    </location>
</feature>
<reference evidence="5" key="1">
    <citation type="journal article" date="2019" name="Int. J. Syst. Evol. Microbiol.">
        <title>The Global Catalogue of Microorganisms (GCM) 10K type strain sequencing project: providing services to taxonomists for standard genome sequencing and annotation.</title>
        <authorList>
            <consortium name="The Broad Institute Genomics Platform"/>
            <consortium name="The Broad Institute Genome Sequencing Center for Infectious Disease"/>
            <person name="Wu L."/>
            <person name="Ma J."/>
        </authorList>
    </citation>
    <scope>NUCLEOTIDE SEQUENCE [LARGE SCALE GENOMIC DNA]</scope>
    <source>
        <strain evidence="5">KCTC 42805</strain>
    </source>
</reference>